<dbReference type="GO" id="GO:1901605">
    <property type="term" value="P:alpha-amino acid metabolic process"/>
    <property type="evidence" value="ECO:0007669"/>
    <property type="project" value="TreeGrafter"/>
</dbReference>
<dbReference type="InterPro" id="IPR015421">
    <property type="entry name" value="PyrdxlP-dep_Trfase_major"/>
</dbReference>
<evidence type="ECO:0000313" key="6">
    <source>
        <dbReference type="EMBL" id="ELZ07157.1"/>
    </source>
</evidence>
<keyword evidence="3" id="KW-0808">Transferase</keyword>
<evidence type="ECO:0000256" key="2">
    <source>
        <dbReference type="ARBA" id="ARBA00022576"/>
    </source>
</evidence>
<keyword evidence="7" id="KW-1185">Reference proteome</keyword>
<evidence type="ECO:0000256" key="1">
    <source>
        <dbReference type="ARBA" id="ARBA00001933"/>
    </source>
</evidence>
<name>M0B9J7_9EURY</name>
<evidence type="ECO:0000256" key="4">
    <source>
        <dbReference type="ARBA" id="ARBA00022898"/>
    </source>
</evidence>
<evidence type="ECO:0000259" key="5">
    <source>
        <dbReference type="Pfam" id="PF00155"/>
    </source>
</evidence>
<dbReference type="Gene3D" id="3.90.1150.10">
    <property type="entry name" value="Aspartate Aminotransferase, domain 1"/>
    <property type="match status" value="1"/>
</dbReference>
<dbReference type="InterPro" id="IPR015424">
    <property type="entry name" value="PyrdxlP-dep_Trfase"/>
</dbReference>
<evidence type="ECO:0000313" key="7">
    <source>
        <dbReference type="Proteomes" id="UP000011560"/>
    </source>
</evidence>
<dbReference type="InterPro" id="IPR050859">
    <property type="entry name" value="Class-I_PLP-dep_aminotransf"/>
</dbReference>
<dbReference type="STRING" id="1227490.C479_15277"/>
<organism evidence="6 7">
    <name type="scientific">Halovivax asiaticus JCM 14624</name>
    <dbReference type="NCBI Taxonomy" id="1227490"/>
    <lineage>
        <taxon>Archaea</taxon>
        <taxon>Methanobacteriati</taxon>
        <taxon>Methanobacteriota</taxon>
        <taxon>Stenosarchaea group</taxon>
        <taxon>Halobacteria</taxon>
        <taxon>Halobacteriales</taxon>
        <taxon>Natrialbaceae</taxon>
        <taxon>Halovivax</taxon>
    </lineage>
</organism>
<dbReference type="PANTHER" id="PTHR42790">
    <property type="entry name" value="AMINOTRANSFERASE"/>
    <property type="match status" value="1"/>
</dbReference>
<sequence length="402" mass="43205">MHDAVPAGTDLLTPQARSTLERSAYGNWREIAEADAVSLAFGFPFPESFPTDELARSVEAVFDAEGPQALQYGGGQYAARLESFVRERETARGIDPAETDVLLTNGATHAIDSVCRAFLEPGDVVAVERPTFMGSISVFENFGVEIDGLAVDDAGIDVEALADRLETRQAAGESAPTLLYTITDFQNPTGATLSLDRRKRLLALADEYDFVIVEDGAYTDLRYDSESIPPLAALDDSGRVIRVGSFAKTIAPGVRLGWLVAPEPICDAIDSLAAGGTNTFTRSVVGHYCDAGHFDDSLPVLREAYATRRDRLLEALDRHLPPEATWTEPDGGFFVWVELADTVDTDELLADAIDAGVTYLPGSMFYPDDGGSNTLRLSFSYAEPDAFDGAIASLADVVASQS</sequence>
<dbReference type="EMBL" id="AOIQ01000023">
    <property type="protein sequence ID" value="ELZ07157.1"/>
    <property type="molecule type" value="Genomic_DNA"/>
</dbReference>
<dbReference type="RefSeq" id="WP_007704540.1">
    <property type="nucleotide sequence ID" value="NZ_AOIQ01000023.1"/>
</dbReference>
<keyword evidence="2" id="KW-0032">Aminotransferase</keyword>
<keyword evidence="4" id="KW-0663">Pyridoxal phosphate</keyword>
<dbReference type="SUPFAM" id="SSF53383">
    <property type="entry name" value="PLP-dependent transferases"/>
    <property type="match status" value="1"/>
</dbReference>
<accession>M0B9J7</accession>
<dbReference type="InterPro" id="IPR015422">
    <property type="entry name" value="PyrdxlP-dep_Trfase_small"/>
</dbReference>
<dbReference type="Pfam" id="PF00155">
    <property type="entry name" value="Aminotran_1_2"/>
    <property type="match status" value="1"/>
</dbReference>
<dbReference type="CDD" id="cd00609">
    <property type="entry name" value="AAT_like"/>
    <property type="match status" value="1"/>
</dbReference>
<dbReference type="Gene3D" id="3.40.640.10">
    <property type="entry name" value="Type I PLP-dependent aspartate aminotransferase-like (Major domain)"/>
    <property type="match status" value="1"/>
</dbReference>
<dbReference type="GO" id="GO:0030170">
    <property type="term" value="F:pyridoxal phosphate binding"/>
    <property type="evidence" value="ECO:0007669"/>
    <property type="project" value="InterPro"/>
</dbReference>
<comment type="caution">
    <text evidence="6">The sequence shown here is derived from an EMBL/GenBank/DDBJ whole genome shotgun (WGS) entry which is preliminary data.</text>
</comment>
<dbReference type="AlphaFoldDB" id="M0B9J7"/>
<evidence type="ECO:0000256" key="3">
    <source>
        <dbReference type="ARBA" id="ARBA00022679"/>
    </source>
</evidence>
<proteinExistence type="predicted"/>
<dbReference type="InterPro" id="IPR004839">
    <property type="entry name" value="Aminotransferase_I/II_large"/>
</dbReference>
<feature type="domain" description="Aminotransferase class I/classII large" evidence="5">
    <location>
        <begin position="96"/>
        <end position="380"/>
    </location>
</feature>
<dbReference type="Proteomes" id="UP000011560">
    <property type="component" value="Unassembled WGS sequence"/>
</dbReference>
<comment type="cofactor">
    <cofactor evidence="1">
        <name>pyridoxal 5'-phosphate</name>
        <dbReference type="ChEBI" id="CHEBI:597326"/>
    </cofactor>
</comment>
<dbReference type="PANTHER" id="PTHR42790:SF19">
    <property type="entry name" value="KYNURENINE_ALPHA-AMINOADIPATE AMINOTRANSFERASE, MITOCHONDRIAL"/>
    <property type="match status" value="1"/>
</dbReference>
<reference evidence="6 7" key="1">
    <citation type="journal article" date="2014" name="PLoS Genet.">
        <title>Phylogenetically driven sequencing of extremely halophilic archaea reveals strategies for static and dynamic osmo-response.</title>
        <authorList>
            <person name="Becker E.A."/>
            <person name="Seitzer P.M."/>
            <person name="Tritt A."/>
            <person name="Larsen D."/>
            <person name="Krusor M."/>
            <person name="Yao A.I."/>
            <person name="Wu D."/>
            <person name="Madern D."/>
            <person name="Eisen J.A."/>
            <person name="Darling A.E."/>
            <person name="Facciotti M.T."/>
        </authorList>
    </citation>
    <scope>NUCLEOTIDE SEQUENCE [LARGE SCALE GENOMIC DNA]</scope>
    <source>
        <strain evidence="6 7">JCM 14624</strain>
    </source>
</reference>
<dbReference type="OrthoDB" id="372018at2157"/>
<dbReference type="PATRIC" id="fig|1227490.4.peg.3098"/>
<dbReference type="GO" id="GO:0008483">
    <property type="term" value="F:transaminase activity"/>
    <property type="evidence" value="ECO:0007669"/>
    <property type="project" value="UniProtKB-KW"/>
</dbReference>
<protein>
    <submittedName>
        <fullName evidence="6">GntR family transcriptional regulator</fullName>
    </submittedName>
</protein>
<gene>
    <name evidence="6" type="ORF">C479_15277</name>
</gene>